<dbReference type="InterPro" id="IPR011033">
    <property type="entry name" value="PRC_barrel-like_sf"/>
</dbReference>
<dbReference type="GO" id="GO:0005737">
    <property type="term" value="C:cytoplasm"/>
    <property type="evidence" value="ECO:0007669"/>
    <property type="project" value="UniProtKB-SubCell"/>
</dbReference>
<reference evidence="8 9" key="2">
    <citation type="submission" date="2015-01" db="EMBL/GenBank/DDBJ databases">
        <title>Complete genome sequence of Pyrinomonas methylaliphatogenes type strain K22T.</title>
        <authorList>
            <person name="Lee K.C.Y."/>
            <person name="Power J.F."/>
            <person name="Dunfield P.F."/>
            <person name="Morgan X.C."/>
            <person name="Huttenhower C."/>
            <person name="Stott M.B."/>
        </authorList>
    </citation>
    <scope>NUCLEOTIDE SEQUENCE [LARGE SCALE GENOMIC DNA]</scope>
    <source>
        <strain evidence="8 9">K22</strain>
    </source>
</reference>
<dbReference type="RefSeq" id="WP_041974076.1">
    <property type="nucleotide sequence ID" value="NZ_CBXV010000002.1"/>
</dbReference>
<sequence length="182" mass="20747">MTFRDETTRRDDLVAVARIVRTRGRRGEVVAEMLTDFPDRFAELERLIAIMPGGEARRLELEESWFHQGRLILKFAGYDSIERAEELVGCELAVTEAECVPLGEGEFYEWQLEGCRVETVAGDQLGRVRAVWQTGGTPNLIVDDERRPGRDYLIPLAEEICVEIDTRRKLIRVDAPEGLLDL</sequence>
<dbReference type="NCBIfam" id="TIGR02273">
    <property type="entry name" value="16S_RimM"/>
    <property type="match status" value="1"/>
</dbReference>
<dbReference type="PANTHER" id="PTHR33692:SF1">
    <property type="entry name" value="RIBOSOME MATURATION FACTOR RIMM"/>
    <property type="match status" value="1"/>
</dbReference>
<evidence type="ECO:0000259" key="6">
    <source>
        <dbReference type="Pfam" id="PF01782"/>
    </source>
</evidence>
<comment type="similarity">
    <text evidence="5">Belongs to the RimM family.</text>
</comment>
<feature type="domain" description="Ribosome maturation factor RimM PRC barrel" evidence="7">
    <location>
        <begin position="111"/>
        <end position="179"/>
    </location>
</feature>
<dbReference type="InterPro" id="IPR002676">
    <property type="entry name" value="RimM_N"/>
</dbReference>
<keyword evidence="3 5" id="KW-0698">rRNA processing</keyword>
<evidence type="ECO:0000313" key="8">
    <source>
        <dbReference type="EMBL" id="CDM64552.1"/>
    </source>
</evidence>
<keyword evidence="1 5" id="KW-0963">Cytoplasm</keyword>
<keyword evidence="2 5" id="KW-0690">Ribosome biogenesis</keyword>
<dbReference type="InterPro" id="IPR009000">
    <property type="entry name" value="Transl_B-barrel_sf"/>
</dbReference>
<dbReference type="GO" id="GO:0043022">
    <property type="term" value="F:ribosome binding"/>
    <property type="evidence" value="ECO:0007669"/>
    <property type="project" value="InterPro"/>
</dbReference>
<protein>
    <recommendedName>
        <fullName evidence="5">Ribosome maturation factor RimM</fullName>
    </recommendedName>
</protein>
<dbReference type="SUPFAM" id="SSF50447">
    <property type="entry name" value="Translation proteins"/>
    <property type="match status" value="1"/>
</dbReference>
<evidence type="ECO:0000256" key="5">
    <source>
        <dbReference type="HAMAP-Rule" id="MF_00014"/>
    </source>
</evidence>
<dbReference type="PANTHER" id="PTHR33692">
    <property type="entry name" value="RIBOSOME MATURATION FACTOR RIMM"/>
    <property type="match status" value="1"/>
</dbReference>
<dbReference type="GO" id="GO:0042274">
    <property type="term" value="P:ribosomal small subunit biogenesis"/>
    <property type="evidence" value="ECO:0007669"/>
    <property type="project" value="UniProtKB-UniRule"/>
</dbReference>
<dbReference type="EMBL" id="CBXV010000002">
    <property type="protein sequence ID" value="CDM64552.1"/>
    <property type="molecule type" value="Genomic_DNA"/>
</dbReference>
<dbReference type="Gene3D" id="2.30.30.240">
    <property type="entry name" value="PRC-barrel domain"/>
    <property type="match status" value="1"/>
</dbReference>
<dbReference type="OrthoDB" id="9810331at2"/>
<dbReference type="InterPro" id="IPR056792">
    <property type="entry name" value="PRC_RimM"/>
</dbReference>
<keyword evidence="9" id="KW-1185">Reference proteome</keyword>
<keyword evidence="4 5" id="KW-0143">Chaperone</keyword>
<accession>A0A0B6WUX8</accession>
<dbReference type="HAMAP" id="MF_00014">
    <property type="entry name" value="Ribosome_mat_RimM"/>
    <property type="match status" value="1"/>
</dbReference>
<dbReference type="AlphaFoldDB" id="A0A0B6WUX8"/>
<comment type="subcellular location">
    <subcellularLocation>
        <location evidence="5">Cytoplasm</location>
    </subcellularLocation>
</comment>
<evidence type="ECO:0000256" key="1">
    <source>
        <dbReference type="ARBA" id="ARBA00022490"/>
    </source>
</evidence>
<organism evidence="8 9">
    <name type="scientific">Pyrinomonas methylaliphatogenes</name>
    <dbReference type="NCBI Taxonomy" id="454194"/>
    <lineage>
        <taxon>Bacteria</taxon>
        <taxon>Pseudomonadati</taxon>
        <taxon>Acidobacteriota</taxon>
        <taxon>Blastocatellia</taxon>
        <taxon>Blastocatellales</taxon>
        <taxon>Pyrinomonadaceae</taxon>
        <taxon>Pyrinomonas</taxon>
    </lineage>
</organism>
<comment type="domain">
    <text evidence="5">The PRC barrel domain binds ribosomal protein uS19.</text>
</comment>
<dbReference type="Proteomes" id="UP000031518">
    <property type="component" value="Unassembled WGS sequence"/>
</dbReference>
<evidence type="ECO:0000256" key="3">
    <source>
        <dbReference type="ARBA" id="ARBA00022552"/>
    </source>
</evidence>
<name>A0A0B6WUX8_9BACT</name>
<reference evidence="8 9" key="1">
    <citation type="submission" date="2013-12" db="EMBL/GenBank/DDBJ databases">
        <authorList>
            <person name="Stott M."/>
        </authorList>
    </citation>
    <scope>NUCLEOTIDE SEQUENCE [LARGE SCALE GENOMIC DNA]</scope>
    <source>
        <strain evidence="8 9">K22</strain>
    </source>
</reference>
<dbReference type="GO" id="GO:0005840">
    <property type="term" value="C:ribosome"/>
    <property type="evidence" value="ECO:0007669"/>
    <property type="project" value="InterPro"/>
</dbReference>
<comment type="subunit">
    <text evidence="5">Binds ribosomal protein uS19.</text>
</comment>
<dbReference type="STRING" id="454194.PYK22_00546"/>
<dbReference type="Pfam" id="PF24986">
    <property type="entry name" value="PRC_RimM"/>
    <property type="match status" value="1"/>
</dbReference>
<proteinExistence type="inferred from homology"/>
<dbReference type="GO" id="GO:0006364">
    <property type="term" value="P:rRNA processing"/>
    <property type="evidence" value="ECO:0007669"/>
    <property type="project" value="UniProtKB-UniRule"/>
</dbReference>
<gene>
    <name evidence="5" type="primary">rimM</name>
    <name evidence="8" type="ORF">PYK22_00546</name>
</gene>
<feature type="domain" description="RimM N-terminal" evidence="6">
    <location>
        <begin position="16"/>
        <end position="97"/>
    </location>
</feature>
<dbReference type="Pfam" id="PF01782">
    <property type="entry name" value="RimM"/>
    <property type="match status" value="1"/>
</dbReference>
<dbReference type="InterPro" id="IPR011961">
    <property type="entry name" value="RimM"/>
</dbReference>
<dbReference type="Gene3D" id="2.40.30.60">
    <property type="entry name" value="RimM"/>
    <property type="match status" value="1"/>
</dbReference>
<dbReference type="SUPFAM" id="SSF50346">
    <property type="entry name" value="PRC-barrel domain"/>
    <property type="match status" value="1"/>
</dbReference>
<dbReference type="InterPro" id="IPR036976">
    <property type="entry name" value="RimM_N_sf"/>
</dbReference>
<evidence type="ECO:0000256" key="4">
    <source>
        <dbReference type="ARBA" id="ARBA00023186"/>
    </source>
</evidence>
<evidence type="ECO:0000259" key="7">
    <source>
        <dbReference type="Pfam" id="PF24986"/>
    </source>
</evidence>
<evidence type="ECO:0000313" key="9">
    <source>
        <dbReference type="Proteomes" id="UP000031518"/>
    </source>
</evidence>
<comment type="function">
    <text evidence="5">An accessory protein needed during the final step in the assembly of 30S ribosomal subunit, possibly for assembly of the head region. Essential for efficient processing of 16S rRNA. May be needed both before and after RbfA during the maturation of 16S rRNA. It has affinity for free ribosomal 30S subunits but not for 70S ribosomes.</text>
</comment>
<evidence type="ECO:0000256" key="2">
    <source>
        <dbReference type="ARBA" id="ARBA00022517"/>
    </source>
</evidence>